<proteinExistence type="predicted"/>
<dbReference type="AlphaFoldDB" id="A0A127PNR5"/>
<organism evidence="1 2">
    <name type="scientific">Collimonas arenae</name>
    <dbReference type="NCBI Taxonomy" id="279058"/>
    <lineage>
        <taxon>Bacteria</taxon>
        <taxon>Pseudomonadati</taxon>
        <taxon>Pseudomonadota</taxon>
        <taxon>Betaproteobacteria</taxon>
        <taxon>Burkholderiales</taxon>
        <taxon>Oxalobacteraceae</taxon>
        <taxon>Collimonas</taxon>
    </lineage>
</organism>
<dbReference type="Proteomes" id="UP000071778">
    <property type="component" value="Chromosome"/>
</dbReference>
<name>A0A127PNR5_9BURK</name>
<protein>
    <submittedName>
        <fullName evidence="1">Uncharacterized protein</fullName>
    </submittedName>
</protein>
<gene>
    <name evidence="1" type="ORF">CAter282_1540</name>
</gene>
<dbReference type="PATRIC" id="fig|279058.17.peg.1647"/>
<dbReference type="EMBL" id="CP013235">
    <property type="protein sequence ID" value="AMP09326.1"/>
    <property type="molecule type" value="Genomic_DNA"/>
</dbReference>
<sequence>MRAFFISLLFFTHDHDFQQASRKPQKIILKAAHAKPRPAATPHFGATTT</sequence>
<accession>A0A127PNR5</accession>
<keyword evidence="2" id="KW-1185">Reference proteome</keyword>
<evidence type="ECO:0000313" key="1">
    <source>
        <dbReference type="EMBL" id="AMP09326.1"/>
    </source>
</evidence>
<reference evidence="1 2" key="1">
    <citation type="submission" date="2015-11" db="EMBL/GenBank/DDBJ databases">
        <title>Exploring the genomic traits of fungus-feeding bacterial genus Collimonas.</title>
        <authorList>
            <person name="Song C."/>
            <person name="Schmidt R."/>
            <person name="de Jager V."/>
            <person name="Krzyzanowska D."/>
            <person name="Jongedijk E."/>
            <person name="Cankar K."/>
            <person name="Beekwilder J."/>
            <person name="van Veen A."/>
            <person name="de Boer W."/>
            <person name="van Veen J.A."/>
            <person name="Garbeva P."/>
        </authorList>
    </citation>
    <scope>NUCLEOTIDE SEQUENCE [LARGE SCALE GENOMIC DNA]</scope>
    <source>
        <strain evidence="1 2">Ter282</strain>
    </source>
</reference>
<evidence type="ECO:0000313" key="2">
    <source>
        <dbReference type="Proteomes" id="UP000071778"/>
    </source>
</evidence>